<name>A0A7J2S4C5_9EURY</name>
<dbReference type="InterPro" id="IPR058493">
    <property type="entry name" value="DUF8180"/>
</dbReference>
<reference evidence="3" key="1">
    <citation type="journal article" date="2020" name="mSystems">
        <title>Genome- and Community-Level Interaction Insights into Carbon Utilization and Element Cycling Functions of Hydrothermarchaeota in Hydrothermal Sediment.</title>
        <authorList>
            <person name="Zhou Z."/>
            <person name="Liu Y."/>
            <person name="Xu W."/>
            <person name="Pan J."/>
            <person name="Luo Z.H."/>
            <person name="Li M."/>
        </authorList>
    </citation>
    <scope>NUCLEOTIDE SEQUENCE [LARGE SCALE GENOMIC DNA]</scope>
    <source>
        <strain evidence="3">HyVt-386</strain>
    </source>
</reference>
<proteinExistence type="predicted"/>
<protein>
    <recommendedName>
        <fullName evidence="4">Mut7-C RNAse domain-containing protein</fullName>
    </recommendedName>
</protein>
<dbReference type="InterPro" id="IPR002782">
    <property type="entry name" value="Mut7-C_RNAse_dom"/>
</dbReference>
<dbReference type="Pfam" id="PF01927">
    <property type="entry name" value="Mut7-C"/>
    <property type="match status" value="1"/>
</dbReference>
<evidence type="ECO:0000259" key="2">
    <source>
        <dbReference type="Pfam" id="PF26551"/>
    </source>
</evidence>
<evidence type="ECO:0008006" key="4">
    <source>
        <dbReference type="Google" id="ProtNLM"/>
    </source>
</evidence>
<dbReference type="PANTHER" id="PTHR39081:SF1">
    <property type="entry name" value="MUT7-C RNASE DOMAIN-CONTAINING PROTEIN"/>
    <property type="match status" value="1"/>
</dbReference>
<dbReference type="AlphaFoldDB" id="A0A7J2S4C5"/>
<dbReference type="Proteomes" id="UP000885936">
    <property type="component" value="Unassembled WGS sequence"/>
</dbReference>
<accession>A0A7J2S4C5</accession>
<feature type="domain" description="DUF8180" evidence="2">
    <location>
        <begin position="193"/>
        <end position="251"/>
    </location>
</feature>
<dbReference type="EMBL" id="DRIE01000110">
    <property type="protein sequence ID" value="HEC57569.1"/>
    <property type="molecule type" value="Genomic_DNA"/>
</dbReference>
<evidence type="ECO:0000259" key="1">
    <source>
        <dbReference type="Pfam" id="PF01927"/>
    </source>
</evidence>
<organism evidence="3">
    <name type="scientific">Candidatus Syntropharchaeum butanivorans</name>
    <dbReference type="NCBI Taxonomy" id="1839936"/>
    <lineage>
        <taxon>Archaea</taxon>
        <taxon>Methanobacteriati</taxon>
        <taxon>Methanobacteriota</taxon>
        <taxon>Stenosarchaea group</taxon>
        <taxon>Methanomicrobia</taxon>
        <taxon>Methanosarcinales</taxon>
        <taxon>ANME-2 cluster</taxon>
        <taxon>Candidatus Syntropharchaeum</taxon>
    </lineage>
</organism>
<feature type="domain" description="Mut7-C RNAse" evidence="1">
    <location>
        <begin position="28"/>
        <end position="178"/>
    </location>
</feature>
<sequence>MPTSQSSEPGDTRITISNICSVQGFKMMRFILDRMLGRMRSWLRLFGYDTIYAEEGEEDGTLFLRAKHEGRILLSRDKALVERCRRRGVRAVQIRSLDIVGQLTEVMIHLGVDPSPKMIRCTLCNDQIKRLNKDELEALREEGYDYIPVSPPDDREFWQCTGCGQVFWEGGHWENIRKTEELLRRRYMTAERLRHKLEHWIEHSEGHLESYRKAMEEAGDLGLRDVQDDLKQAVQAMEDATGWLMSALKRLKMEDSGEG</sequence>
<evidence type="ECO:0000313" key="3">
    <source>
        <dbReference type="EMBL" id="HEC57569.1"/>
    </source>
</evidence>
<gene>
    <name evidence="3" type="ORF">ENI32_06810</name>
</gene>
<dbReference type="Pfam" id="PF26551">
    <property type="entry name" value="DUF8180"/>
    <property type="match status" value="1"/>
</dbReference>
<dbReference type="PANTHER" id="PTHR39081">
    <property type="entry name" value="MUT7-C DOMAIN-CONTAINING PROTEIN"/>
    <property type="match status" value="1"/>
</dbReference>
<comment type="caution">
    <text evidence="3">The sequence shown here is derived from an EMBL/GenBank/DDBJ whole genome shotgun (WGS) entry which is preliminary data.</text>
</comment>